<dbReference type="EMBL" id="FO203512">
    <property type="protein sequence ID" value="CCK76808.1"/>
    <property type="molecule type" value="Genomic_DNA"/>
</dbReference>
<dbReference type="OrthoDB" id="2986852at2"/>
<keyword evidence="3" id="KW-1185">Reference proteome</keyword>
<dbReference type="PROSITE" id="PS50943">
    <property type="entry name" value="HTH_CROC1"/>
    <property type="match status" value="1"/>
</dbReference>
<dbReference type="KEGG" id="oai:OLEAN_C26320"/>
<organism evidence="2 3">
    <name type="scientific">Oleispira antarctica RB-8</name>
    <dbReference type="NCBI Taxonomy" id="698738"/>
    <lineage>
        <taxon>Bacteria</taxon>
        <taxon>Pseudomonadati</taxon>
        <taxon>Pseudomonadota</taxon>
        <taxon>Gammaproteobacteria</taxon>
        <taxon>Oceanospirillales</taxon>
        <taxon>Oceanospirillaceae</taxon>
        <taxon>Oleispira</taxon>
    </lineage>
</organism>
<dbReference type="GO" id="GO:0003677">
    <property type="term" value="F:DNA binding"/>
    <property type="evidence" value="ECO:0007669"/>
    <property type="project" value="InterPro"/>
</dbReference>
<dbReference type="SMART" id="SM00530">
    <property type="entry name" value="HTH_XRE"/>
    <property type="match status" value="1"/>
</dbReference>
<dbReference type="STRING" id="698738.OLEAN_C26320"/>
<dbReference type="InterPro" id="IPR010982">
    <property type="entry name" value="Lambda_DNA-bd_dom_sf"/>
</dbReference>
<dbReference type="InterPro" id="IPR001387">
    <property type="entry name" value="Cro/C1-type_HTH"/>
</dbReference>
<feature type="domain" description="HTH cro/C1-type" evidence="1">
    <location>
        <begin position="11"/>
        <end position="66"/>
    </location>
</feature>
<name>R4YT92_OLEAN</name>
<protein>
    <submittedName>
        <fullName evidence="2">Probable transcriptional regulator</fullName>
    </submittedName>
</protein>
<evidence type="ECO:0000259" key="1">
    <source>
        <dbReference type="PROSITE" id="PS50943"/>
    </source>
</evidence>
<dbReference type="CDD" id="cd00093">
    <property type="entry name" value="HTH_XRE"/>
    <property type="match status" value="1"/>
</dbReference>
<gene>
    <name evidence="2" type="ORF">OLEAN_C26320</name>
</gene>
<dbReference type="SUPFAM" id="SSF47413">
    <property type="entry name" value="lambda repressor-like DNA-binding domains"/>
    <property type="match status" value="1"/>
</dbReference>
<dbReference type="Proteomes" id="UP000032749">
    <property type="component" value="Chromosome"/>
</dbReference>
<dbReference type="Gene3D" id="1.10.260.40">
    <property type="entry name" value="lambda repressor-like DNA-binding domains"/>
    <property type="match status" value="1"/>
</dbReference>
<evidence type="ECO:0000313" key="3">
    <source>
        <dbReference type="Proteomes" id="UP000032749"/>
    </source>
</evidence>
<sequence length="84" mass="9770">MDFFTHLASNVRQYRKDNGWSQQQLADFTGLDRTTISALERNSFNEIGIRKVQRILQVLNHSLDIKSVGLPTLDDMQRFNRESS</sequence>
<dbReference type="Pfam" id="PF01381">
    <property type="entry name" value="HTH_3"/>
    <property type="match status" value="1"/>
</dbReference>
<proteinExistence type="predicted"/>
<dbReference type="AlphaFoldDB" id="R4YT92"/>
<dbReference type="HOGENOM" id="CLU_066192_47_5_6"/>
<reference evidence="2 3" key="1">
    <citation type="journal article" date="2013" name="Nat. Commun.">
        <title>Genome sequence and functional genomic analysis of the oil-degrading bacterium Oleispira antarctica.</title>
        <authorList>
            <person name="Kube M."/>
            <person name="Chernikova T.N."/>
            <person name="Al-Ramahi Y."/>
            <person name="Beloqui A."/>
            <person name="Lopez-Cortez N."/>
            <person name="Guazzaroni M.E."/>
            <person name="Heipieper H.J."/>
            <person name="Klages S."/>
            <person name="Kotsyurbenko O.R."/>
            <person name="Langer I."/>
            <person name="Nechitaylo T.Y."/>
            <person name="Lunsdorf H."/>
            <person name="Fernandez M."/>
            <person name="Juarez S."/>
            <person name="Ciordia S."/>
            <person name="Singer A."/>
            <person name="Kagan O."/>
            <person name="Egorova O."/>
            <person name="Petit P.A."/>
            <person name="Stogios P."/>
            <person name="Kim Y."/>
            <person name="Tchigvintsev A."/>
            <person name="Flick R."/>
            <person name="Denaro R."/>
            <person name="Genovese M."/>
            <person name="Albar J.P."/>
            <person name="Reva O.N."/>
            <person name="Martinez-Gomariz M."/>
            <person name="Tran H."/>
            <person name="Ferrer M."/>
            <person name="Savchenko A."/>
            <person name="Yakunin A.F."/>
            <person name="Yakimov M.M."/>
            <person name="Golyshina O.V."/>
            <person name="Reinhardt R."/>
            <person name="Golyshin P.N."/>
        </authorList>
    </citation>
    <scope>NUCLEOTIDE SEQUENCE [LARGE SCALE GENOMIC DNA]</scope>
</reference>
<accession>R4YT92</accession>
<evidence type="ECO:0000313" key="2">
    <source>
        <dbReference type="EMBL" id="CCK76808.1"/>
    </source>
</evidence>